<keyword evidence="4" id="KW-1185">Reference proteome</keyword>
<dbReference type="Proteomes" id="UP001516023">
    <property type="component" value="Unassembled WGS sequence"/>
</dbReference>
<gene>
    <name evidence="3" type="ORF">HJC23_002009</name>
</gene>
<feature type="transmembrane region" description="Helical" evidence="2">
    <location>
        <begin position="30"/>
        <end position="53"/>
    </location>
</feature>
<evidence type="ECO:0000256" key="1">
    <source>
        <dbReference type="SAM" id="MobiDB-lite"/>
    </source>
</evidence>
<feature type="transmembrane region" description="Helical" evidence="2">
    <location>
        <begin position="287"/>
        <end position="309"/>
    </location>
</feature>
<reference evidence="3 4" key="1">
    <citation type="journal article" date="2020" name="G3 (Bethesda)">
        <title>Improved Reference Genome for Cyclotella cryptica CCMP332, a Model for Cell Wall Morphogenesis, Salinity Adaptation, and Lipid Production in Diatoms (Bacillariophyta).</title>
        <authorList>
            <person name="Roberts W.R."/>
            <person name="Downey K.M."/>
            <person name="Ruck E.C."/>
            <person name="Traller J.C."/>
            <person name="Alverson A.J."/>
        </authorList>
    </citation>
    <scope>NUCLEOTIDE SEQUENCE [LARGE SCALE GENOMIC DNA]</scope>
    <source>
        <strain evidence="3 4">CCMP332</strain>
    </source>
</reference>
<dbReference type="AlphaFoldDB" id="A0ABD3NFH2"/>
<proteinExistence type="predicted"/>
<feature type="region of interest" description="Disordered" evidence="1">
    <location>
        <begin position="108"/>
        <end position="128"/>
    </location>
</feature>
<protein>
    <submittedName>
        <fullName evidence="3">Uncharacterized protein</fullName>
    </submittedName>
</protein>
<keyword evidence="2" id="KW-0472">Membrane</keyword>
<dbReference type="EMBL" id="JABMIG020000580">
    <property type="protein sequence ID" value="KAL3774709.1"/>
    <property type="molecule type" value="Genomic_DNA"/>
</dbReference>
<keyword evidence="2" id="KW-0812">Transmembrane</keyword>
<accession>A0ABD3NFH2</accession>
<name>A0ABD3NFH2_9STRA</name>
<sequence>MKDGDDAEYHESLQETLTNATRTDGDEGKWILFTFALLMSWCFLAIAAAMGYYSWREDRLLRQYQLEGILISGQVSNIVLIREGMQQISCTNKVKKFEKKLKTIDEESGHDRTASLSNSTGERHDSLRSDVPYSKTATYLVAITYDVELASGYPTGILKWVRLQGDVLPRSLFYRKKSSLIGMTVLFRSKLGLKLSNNENLQPTPTQQEKSSSNADASLPLLMINEFPLSAHPQSAIIKSRSLSSRFVSVFIVSIFAVLGALTHFLAIHIACEEDFSENMGEGFMTFHIFLLATLSLILLFMILIAIAVRFLNNPIGLMLEGEYTKRGEYASKSSGQTNEYTENTFEIACRTMSSRSDVFLSTSEKKYVTL</sequence>
<evidence type="ECO:0000256" key="2">
    <source>
        <dbReference type="SAM" id="Phobius"/>
    </source>
</evidence>
<evidence type="ECO:0000313" key="3">
    <source>
        <dbReference type="EMBL" id="KAL3774709.1"/>
    </source>
</evidence>
<organism evidence="3 4">
    <name type="scientific">Cyclotella cryptica</name>
    <dbReference type="NCBI Taxonomy" id="29204"/>
    <lineage>
        <taxon>Eukaryota</taxon>
        <taxon>Sar</taxon>
        <taxon>Stramenopiles</taxon>
        <taxon>Ochrophyta</taxon>
        <taxon>Bacillariophyta</taxon>
        <taxon>Coscinodiscophyceae</taxon>
        <taxon>Thalassiosirophycidae</taxon>
        <taxon>Stephanodiscales</taxon>
        <taxon>Stephanodiscaceae</taxon>
        <taxon>Cyclotella</taxon>
    </lineage>
</organism>
<keyword evidence="2" id="KW-1133">Transmembrane helix</keyword>
<evidence type="ECO:0000313" key="4">
    <source>
        <dbReference type="Proteomes" id="UP001516023"/>
    </source>
</evidence>
<comment type="caution">
    <text evidence="3">The sequence shown here is derived from an EMBL/GenBank/DDBJ whole genome shotgun (WGS) entry which is preliminary data.</text>
</comment>
<feature type="transmembrane region" description="Helical" evidence="2">
    <location>
        <begin position="247"/>
        <end position="267"/>
    </location>
</feature>